<dbReference type="InterPro" id="IPR007076">
    <property type="entry name" value="TfoX_N"/>
</dbReference>
<dbReference type="AlphaFoldDB" id="A0AAP2DQ25"/>
<accession>A0AAP2DQ25</accession>
<comment type="caution">
    <text evidence="2">The sequence shown here is derived from an EMBL/GenBank/DDBJ whole genome shotgun (WGS) entry which is preliminary data.</text>
</comment>
<gene>
    <name evidence="2" type="ORF">KK083_26445</name>
</gene>
<evidence type="ECO:0000259" key="1">
    <source>
        <dbReference type="Pfam" id="PF04993"/>
    </source>
</evidence>
<evidence type="ECO:0000313" key="3">
    <source>
        <dbReference type="Proteomes" id="UP001319200"/>
    </source>
</evidence>
<dbReference type="Gene3D" id="3.30.1460.30">
    <property type="entry name" value="YgaC/TfoX-N like chaperone"/>
    <property type="match status" value="1"/>
</dbReference>
<protein>
    <submittedName>
        <fullName evidence="2">TfoX/Sxy family protein</fullName>
    </submittedName>
</protein>
<evidence type="ECO:0000313" key="2">
    <source>
        <dbReference type="EMBL" id="MBT1700455.1"/>
    </source>
</evidence>
<dbReference type="Pfam" id="PF04993">
    <property type="entry name" value="TfoX_N"/>
    <property type="match status" value="1"/>
</dbReference>
<reference evidence="2 3" key="1">
    <citation type="submission" date="2021-05" db="EMBL/GenBank/DDBJ databases">
        <title>A Polyphasic approach of four new species of the genus Ohtaekwangia: Ohtaekwangia histidinii sp. nov., Ohtaekwangia cretensis sp. nov., Ohtaekwangia indiensis sp. nov., Ohtaekwangia reichenbachii sp. nov. from diverse environment.</title>
        <authorList>
            <person name="Octaviana S."/>
        </authorList>
    </citation>
    <scope>NUCLEOTIDE SEQUENCE [LARGE SCALE GENOMIC DNA]</scope>
    <source>
        <strain evidence="2 3">PWU4</strain>
    </source>
</reference>
<dbReference type="SUPFAM" id="SSF159894">
    <property type="entry name" value="YgaC/TfoX-N like"/>
    <property type="match status" value="1"/>
</dbReference>
<proteinExistence type="predicted"/>
<feature type="domain" description="TfoX N-terminal" evidence="1">
    <location>
        <begin position="21"/>
        <end position="103"/>
    </location>
</feature>
<sequence>MAYDEHLAARVKKVLKEKRVRFEEKKMMGGLCFMVADKMCMGVEKDKLMARIDPDIYEKALKKKGCREMDFTGRPMKGYVFVDPAGIDMDKDLEYWIQLCLDFNPKAKSSKKK</sequence>
<dbReference type="Proteomes" id="UP001319200">
    <property type="component" value="Unassembled WGS sequence"/>
</dbReference>
<dbReference type="EMBL" id="JAHESF010000041">
    <property type="protein sequence ID" value="MBT1700455.1"/>
    <property type="molecule type" value="Genomic_DNA"/>
</dbReference>
<keyword evidence="3" id="KW-1185">Reference proteome</keyword>
<name>A0AAP2DQ25_9BACT</name>
<dbReference type="RefSeq" id="WP_254169105.1">
    <property type="nucleotide sequence ID" value="NZ_JAHESF010000041.1"/>
</dbReference>
<organism evidence="2 3">
    <name type="scientific">Chryseosolibacter histidini</name>
    <dbReference type="NCBI Taxonomy" id="2782349"/>
    <lineage>
        <taxon>Bacteria</taxon>
        <taxon>Pseudomonadati</taxon>
        <taxon>Bacteroidota</taxon>
        <taxon>Cytophagia</taxon>
        <taxon>Cytophagales</taxon>
        <taxon>Chryseotaleaceae</taxon>
        <taxon>Chryseosolibacter</taxon>
    </lineage>
</organism>